<reference evidence="2 3" key="1">
    <citation type="submission" date="2018-03" db="EMBL/GenBank/DDBJ databases">
        <title>The ancient ancestry and fast evolution of plastids.</title>
        <authorList>
            <person name="Moore K.R."/>
            <person name="Magnabosco C."/>
            <person name="Momper L."/>
            <person name="Gold D.A."/>
            <person name="Bosak T."/>
            <person name="Fournier G.P."/>
        </authorList>
    </citation>
    <scope>NUCLEOTIDE SEQUENCE [LARGE SCALE GENOMIC DNA]</scope>
    <source>
        <strain evidence="2 3">CCALA 037</strain>
    </source>
</reference>
<proteinExistence type="predicted"/>
<dbReference type="OrthoDB" id="478276at2"/>
<feature type="coiled-coil region" evidence="1">
    <location>
        <begin position="34"/>
        <end position="61"/>
    </location>
</feature>
<comment type="caution">
    <text evidence="2">The sequence shown here is derived from an EMBL/GenBank/DDBJ whole genome shotgun (WGS) entry which is preliminary data.</text>
</comment>
<evidence type="ECO:0000256" key="1">
    <source>
        <dbReference type="SAM" id="Coils"/>
    </source>
</evidence>
<evidence type="ECO:0000313" key="3">
    <source>
        <dbReference type="Proteomes" id="UP000238937"/>
    </source>
</evidence>
<keyword evidence="3" id="KW-1185">Reference proteome</keyword>
<sequence length="391" mass="44954">MLEQAADALERKDYKTAAKIIATLVAQRPDDHQVQLYAAQLQEATNKLDNALEIYRLLLQHSVNLKITTEARAGILRIEEVQARIQANAYACARAGIEDNVEPGFLILEPIEVEDKKPAAQKFAAIMEIDNYSARLQLPSRGWRLYRVGKMGELEFYRDLLLQAEIPCFCVSLQQTQQLFVFNVSHFQSFEPQASIVCMDDRSELRTFNFEWSEVAQIVRGMLPIFEEVVTIELNNRTRRRSRILDYVQICDLHLPKRRSMFRLCSQTYDFCDYKQIIAKNRDRLNGDANGQSSGDLSGLLNGEKIATTSHDNWNKLMSQVIEKMPNVRVQSNFAPFAETAIGYPELLERIDPHIELLRRADCSWDRAFHLYSSLAMCREQNLIANRSSLN</sequence>
<dbReference type="Proteomes" id="UP000238937">
    <property type="component" value="Unassembled WGS sequence"/>
</dbReference>
<dbReference type="RefSeq" id="WP_106301800.1">
    <property type="nucleotide sequence ID" value="NZ_PVWO01000055.1"/>
</dbReference>
<keyword evidence="1" id="KW-0175">Coiled coil</keyword>
<evidence type="ECO:0000313" key="2">
    <source>
        <dbReference type="EMBL" id="PSB57929.1"/>
    </source>
</evidence>
<accession>A0A2T1GJR8</accession>
<protein>
    <submittedName>
        <fullName evidence="2">Cyclic nucleotide-binding protein</fullName>
    </submittedName>
</protein>
<organism evidence="2 3">
    <name type="scientific">Chamaesiphon polymorphus CCALA 037</name>
    <dbReference type="NCBI Taxonomy" id="2107692"/>
    <lineage>
        <taxon>Bacteria</taxon>
        <taxon>Bacillati</taxon>
        <taxon>Cyanobacteriota</taxon>
        <taxon>Cyanophyceae</taxon>
        <taxon>Gomontiellales</taxon>
        <taxon>Chamaesiphonaceae</taxon>
        <taxon>Chamaesiphon</taxon>
    </lineage>
</organism>
<name>A0A2T1GJR8_9CYAN</name>
<dbReference type="EMBL" id="PVWO01000055">
    <property type="protein sequence ID" value="PSB57929.1"/>
    <property type="molecule type" value="Genomic_DNA"/>
</dbReference>
<gene>
    <name evidence="2" type="ORF">C7B77_06595</name>
</gene>
<dbReference type="Gene3D" id="1.25.40.10">
    <property type="entry name" value="Tetratricopeptide repeat domain"/>
    <property type="match status" value="1"/>
</dbReference>
<dbReference type="InterPro" id="IPR011990">
    <property type="entry name" value="TPR-like_helical_dom_sf"/>
</dbReference>
<dbReference type="AlphaFoldDB" id="A0A2T1GJR8"/>